<reference evidence="2" key="1">
    <citation type="journal article" date="2008" name="Nat. Genet.">
        <title>The Pristionchus pacificus genome provides a unique perspective on nematode lifestyle and parasitism.</title>
        <authorList>
            <person name="Dieterich C."/>
            <person name="Clifton S.W."/>
            <person name="Schuster L.N."/>
            <person name="Chinwalla A."/>
            <person name="Delehaunty K."/>
            <person name="Dinkelacker I."/>
            <person name="Fulton L."/>
            <person name="Fulton R."/>
            <person name="Godfrey J."/>
            <person name="Minx P."/>
            <person name="Mitreva M."/>
            <person name="Roeseler W."/>
            <person name="Tian H."/>
            <person name="Witte H."/>
            <person name="Yang S.P."/>
            <person name="Wilson R.K."/>
            <person name="Sommer R.J."/>
        </authorList>
    </citation>
    <scope>NUCLEOTIDE SEQUENCE [LARGE SCALE GENOMIC DNA]</scope>
    <source>
        <strain evidence="2">PS312</strain>
    </source>
</reference>
<dbReference type="EnsemblMetazoa" id="PPA42864.1">
    <property type="protein sequence ID" value="PPA42864.1"/>
    <property type="gene ID" value="WBGene00281233"/>
</dbReference>
<evidence type="ECO:0000313" key="2">
    <source>
        <dbReference type="Proteomes" id="UP000005239"/>
    </source>
</evidence>
<dbReference type="Proteomes" id="UP000005239">
    <property type="component" value="Unassembled WGS sequence"/>
</dbReference>
<organism evidence="1 2">
    <name type="scientific">Pristionchus pacificus</name>
    <name type="common">Parasitic nematode worm</name>
    <dbReference type="NCBI Taxonomy" id="54126"/>
    <lineage>
        <taxon>Eukaryota</taxon>
        <taxon>Metazoa</taxon>
        <taxon>Ecdysozoa</taxon>
        <taxon>Nematoda</taxon>
        <taxon>Chromadorea</taxon>
        <taxon>Rhabditida</taxon>
        <taxon>Rhabditina</taxon>
        <taxon>Diplogasteromorpha</taxon>
        <taxon>Diplogasteroidea</taxon>
        <taxon>Neodiplogasteridae</taxon>
        <taxon>Pristionchus</taxon>
    </lineage>
</organism>
<dbReference type="AlphaFoldDB" id="A0A2A6BHI0"/>
<reference evidence="1" key="2">
    <citation type="submission" date="2022-06" db="UniProtKB">
        <authorList>
            <consortium name="EnsemblMetazoa"/>
        </authorList>
    </citation>
    <scope>IDENTIFICATION</scope>
    <source>
        <strain evidence="1">PS312</strain>
    </source>
</reference>
<sequence length="86" mass="9629">MAWMEIKTDCKLTIGTVTFDCAKNIGNTQPRGGAIITKTKEGHDLDVQYEEYTITESYADDPVRHLPVPWSPFPTIGVWVRTMGKG</sequence>
<keyword evidence="2" id="KW-1185">Reference proteome</keyword>
<accession>A0A2A6BHI0</accession>
<gene>
    <name evidence="1" type="primary">WBGene00281233</name>
</gene>
<protein>
    <submittedName>
        <fullName evidence="1">Uncharacterized protein</fullName>
    </submittedName>
</protein>
<accession>A0A8R1YXH0</accession>
<name>A0A2A6BHI0_PRIPA</name>
<proteinExistence type="predicted"/>
<evidence type="ECO:0000313" key="1">
    <source>
        <dbReference type="EnsemblMetazoa" id="PPA42864.1"/>
    </source>
</evidence>